<dbReference type="EMBL" id="CP069041">
    <property type="protein sequence ID" value="QRD05802.1"/>
    <property type="molecule type" value="Genomic_DNA"/>
</dbReference>
<evidence type="ECO:0000313" key="1">
    <source>
        <dbReference type="EMBL" id="QRD05802.1"/>
    </source>
</evidence>
<gene>
    <name evidence="1" type="ORF">JI435_060740</name>
</gene>
<sequence length="267" mass="30017">MLCALHATRLRDLLAAKPFSISWLSASVSTQDVKLFLLSHRASAEVVKDLLRLARGAESKKRIWVFDFEGLVITRSGVAPVHTEVGAVNFADPAHVRYSGFLKYALTAAAMTREIKQQGAIRFKNGTFNTPYVQNFLSNMFEDGFGKGNCLWEHREALLHLGFGEEEDVVIHWSRHRVDCTGVGRIMRNETGVVTPISDVYTKSRTIDPLKIWKACTSYEGPCSLSVVYRIMFPGEDTAFGLKMDWHTAEWDTLATCRLFIKLVQGL</sequence>
<dbReference type="VEuPathDB" id="FungiDB:JI435_060740"/>
<dbReference type="AlphaFoldDB" id="A0A7U2I9M8"/>
<reference evidence="2" key="1">
    <citation type="journal article" date="2021" name="BMC Genomics">
        <title>Chromosome-level genome assembly and manually-curated proteome of model necrotroph Parastagonospora nodorum Sn15 reveals a genome-wide trove of candidate effector homologs, and redundancy of virulence-related functions within an accessory chromosome.</title>
        <authorList>
            <person name="Bertazzoni S."/>
            <person name="Jones D.A.B."/>
            <person name="Phan H.T."/>
            <person name="Tan K.-C."/>
            <person name="Hane J.K."/>
        </authorList>
    </citation>
    <scope>NUCLEOTIDE SEQUENCE [LARGE SCALE GENOMIC DNA]</scope>
    <source>
        <strain evidence="2">SN15 / ATCC MYA-4574 / FGSC 10173)</strain>
    </source>
</reference>
<dbReference type="Proteomes" id="UP000663193">
    <property type="component" value="Chromosome 19"/>
</dbReference>
<evidence type="ECO:0000313" key="2">
    <source>
        <dbReference type="Proteomes" id="UP000663193"/>
    </source>
</evidence>
<name>A0A7U2I9M8_PHANO</name>
<feature type="non-terminal residue" evidence="1">
    <location>
        <position position="267"/>
    </location>
</feature>
<accession>A0A7U2I9M8</accession>
<organism evidence="1 2">
    <name type="scientific">Phaeosphaeria nodorum (strain SN15 / ATCC MYA-4574 / FGSC 10173)</name>
    <name type="common">Glume blotch fungus</name>
    <name type="synonym">Parastagonospora nodorum</name>
    <dbReference type="NCBI Taxonomy" id="321614"/>
    <lineage>
        <taxon>Eukaryota</taxon>
        <taxon>Fungi</taxon>
        <taxon>Dikarya</taxon>
        <taxon>Ascomycota</taxon>
        <taxon>Pezizomycotina</taxon>
        <taxon>Dothideomycetes</taxon>
        <taxon>Pleosporomycetidae</taxon>
        <taxon>Pleosporales</taxon>
        <taxon>Pleosporineae</taxon>
        <taxon>Phaeosphaeriaceae</taxon>
        <taxon>Parastagonospora</taxon>
    </lineage>
</organism>
<protein>
    <submittedName>
        <fullName evidence="1">Uncharacterized protein</fullName>
    </submittedName>
</protein>
<proteinExistence type="predicted"/>
<keyword evidence="2" id="KW-1185">Reference proteome</keyword>